<proteinExistence type="predicted"/>
<keyword evidence="3" id="KW-1185">Reference proteome</keyword>
<accession>A0AAE9YH86</accession>
<dbReference type="RefSeq" id="WP_272737257.1">
    <property type="nucleotide sequence ID" value="NZ_CP116942.1"/>
</dbReference>
<dbReference type="KEGG" id="ima:PO878_03230"/>
<gene>
    <name evidence="2" type="ORF">PO878_03230</name>
</gene>
<evidence type="ECO:0008006" key="4">
    <source>
        <dbReference type="Google" id="ProtNLM"/>
    </source>
</evidence>
<name>A0AAE9YH86_9ACTN</name>
<reference evidence="2" key="1">
    <citation type="submission" date="2023-01" db="EMBL/GenBank/DDBJ databases">
        <title>The diversity of Class Acidimicrobiia in South China Sea sediment environments and the proposal of Iamia marina sp. nov., a novel species of the genus Iamia.</title>
        <authorList>
            <person name="He Y."/>
            <person name="Tian X."/>
        </authorList>
    </citation>
    <scope>NUCLEOTIDE SEQUENCE</scope>
    <source>
        <strain evidence="2">DSM 19957</strain>
    </source>
</reference>
<protein>
    <recommendedName>
        <fullName evidence="4">Lipoprotein</fullName>
    </recommendedName>
</protein>
<keyword evidence="1" id="KW-0732">Signal</keyword>
<dbReference type="EMBL" id="CP116942">
    <property type="protein sequence ID" value="WCO67736.1"/>
    <property type="molecule type" value="Genomic_DNA"/>
</dbReference>
<sequence length="134" mass="14579">MSRPVRPSRRPRLLVVVLGALLVLGACAGQRQIPDQYGDTTRDNFQEGCEEALTVTTDDLDDSEFVAEDIGDSQPFTAERAQEVCRCSYEGISGPDGIPFEEFKDINEAFEDDPGPLPEDVQAIVTGCVESDPA</sequence>
<dbReference type="AlphaFoldDB" id="A0AAE9YH86"/>
<evidence type="ECO:0000313" key="2">
    <source>
        <dbReference type="EMBL" id="WCO67736.1"/>
    </source>
</evidence>
<organism evidence="2 3">
    <name type="scientific">Iamia majanohamensis</name>
    <dbReference type="NCBI Taxonomy" id="467976"/>
    <lineage>
        <taxon>Bacteria</taxon>
        <taxon>Bacillati</taxon>
        <taxon>Actinomycetota</taxon>
        <taxon>Acidimicrobiia</taxon>
        <taxon>Acidimicrobiales</taxon>
        <taxon>Iamiaceae</taxon>
        <taxon>Iamia</taxon>
    </lineage>
</organism>
<dbReference type="Proteomes" id="UP001216390">
    <property type="component" value="Chromosome"/>
</dbReference>
<evidence type="ECO:0000256" key="1">
    <source>
        <dbReference type="SAM" id="SignalP"/>
    </source>
</evidence>
<dbReference type="PROSITE" id="PS51257">
    <property type="entry name" value="PROKAR_LIPOPROTEIN"/>
    <property type="match status" value="1"/>
</dbReference>
<feature type="chain" id="PRO_5042070543" description="Lipoprotein" evidence="1">
    <location>
        <begin position="29"/>
        <end position="134"/>
    </location>
</feature>
<feature type="signal peptide" evidence="1">
    <location>
        <begin position="1"/>
        <end position="28"/>
    </location>
</feature>
<evidence type="ECO:0000313" key="3">
    <source>
        <dbReference type="Proteomes" id="UP001216390"/>
    </source>
</evidence>